<evidence type="ECO:0000313" key="8">
    <source>
        <dbReference type="Proteomes" id="UP000009044"/>
    </source>
</evidence>
<feature type="transmembrane region" description="Helical" evidence="6">
    <location>
        <begin position="37"/>
        <end position="59"/>
    </location>
</feature>
<dbReference type="InterPro" id="IPR002293">
    <property type="entry name" value="AA/rel_permease1"/>
</dbReference>
<keyword evidence="4 6" id="KW-1133">Transmembrane helix</keyword>
<evidence type="ECO:0000256" key="2">
    <source>
        <dbReference type="ARBA" id="ARBA00022448"/>
    </source>
</evidence>
<dbReference type="Gene3D" id="1.20.1740.10">
    <property type="entry name" value="Amino acid/polyamine transporter I"/>
    <property type="match status" value="1"/>
</dbReference>
<feature type="transmembrane region" description="Helical" evidence="6">
    <location>
        <begin position="97"/>
        <end position="115"/>
    </location>
</feature>
<evidence type="ECO:0000256" key="6">
    <source>
        <dbReference type="SAM" id="Phobius"/>
    </source>
</evidence>
<feature type="transmembrane region" description="Helical" evidence="6">
    <location>
        <begin position="457"/>
        <end position="475"/>
    </location>
</feature>
<dbReference type="STRING" id="634177.GLX_06080"/>
<sequence>MNVLTRHGLAHALLRRLPANAPADNAGLKRVLGLGSLIALGVGATIGAGLFSLTGIAAGSNAGPAVIISFALAAVACAFAGLCYGELAGMIPTAGSAYVYAYAALGELAGWVIGWDLVLEYTVGASAVSVSWARYMRSLLDEWGIHLAPRLMASPFEVVGMIDGRPVHGIANLPAVFIIVAISMLLMRGIAGSARMNMLVVIIKLTVIAAVIGFGLPYIKVANYTPFIPPNTGTFGQYGLSGILRAAGTVFFAYLGFDAISTVAQETRNPGRNMPIGLMASLAICTAVYITFSFVLTGLVNYHAMIGDAAPVATAIDQTPFGWLKAAVKLGIICGFLSVILVMLLGQSRIFFAMARDGLLPPLFCRTHAGWGTPVGCHLFFMVVTGVLAAFLPIEQLAHMTSIGTLLAFVIVCVGVIVLRQREPERPRVFRVPGGAFIPLAGIASCLVMMVSLDGLTWLRLVGWLAIGMVIYAKYGMHHSRLATRQGQDMPAMRPTP</sequence>
<feature type="transmembrane region" description="Helical" evidence="6">
    <location>
        <begin position="239"/>
        <end position="257"/>
    </location>
</feature>
<feature type="transmembrane region" description="Helical" evidence="6">
    <location>
        <begin position="400"/>
        <end position="420"/>
    </location>
</feature>
<dbReference type="PIRSF" id="PIRSF006060">
    <property type="entry name" value="AA_transporter"/>
    <property type="match status" value="1"/>
</dbReference>
<dbReference type="Pfam" id="PF13520">
    <property type="entry name" value="AA_permease_2"/>
    <property type="match status" value="1"/>
</dbReference>
<name>G2I4H3_KOMMN</name>
<evidence type="ECO:0000256" key="3">
    <source>
        <dbReference type="ARBA" id="ARBA00022692"/>
    </source>
</evidence>
<reference evidence="8" key="1">
    <citation type="journal article" date="2011" name="J. Bacteriol.">
        <title>Complete genome sequence of NBRC 3288, a unique cellulose-nonproducing strain of Gluconacetobacter xylinus isolated from vinegar.</title>
        <authorList>
            <person name="Ogino H."/>
            <person name="Azuma Y."/>
            <person name="Hosoyama A."/>
            <person name="Nakazawa H."/>
            <person name="Matsutani M."/>
            <person name="Hasegawa A."/>
            <person name="Otsuyama K."/>
            <person name="Matsushita K."/>
            <person name="Fujita N."/>
            <person name="Shirai M."/>
        </authorList>
    </citation>
    <scope>NUCLEOTIDE SEQUENCE [LARGE SCALE GENOMIC DNA]</scope>
    <source>
        <strain evidence="8">NBRC 3288 / BCRC 11682 / LMG 1693</strain>
    </source>
</reference>
<feature type="transmembrane region" description="Helical" evidence="6">
    <location>
        <begin position="169"/>
        <end position="187"/>
    </location>
</feature>
<dbReference type="HOGENOM" id="CLU_007946_15_7_5"/>
<keyword evidence="3 6" id="KW-0812">Transmembrane</keyword>
<keyword evidence="2" id="KW-0813">Transport</keyword>
<feature type="transmembrane region" description="Helical" evidence="6">
    <location>
        <begin position="375"/>
        <end position="394"/>
    </location>
</feature>
<dbReference type="AlphaFoldDB" id="G2I4H3"/>
<protein>
    <submittedName>
        <fullName evidence="7">Amino acid transporter</fullName>
    </submittedName>
</protein>
<dbReference type="GO" id="GO:0016020">
    <property type="term" value="C:membrane"/>
    <property type="evidence" value="ECO:0007669"/>
    <property type="project" value="UniProtKB-SubCell"/>
</dbReference>
<dbReference type="Proteomes" id="UP000009044">
    <property type="component" value="Chromosome"/>
</dbReference>
<evidence type="ECO:0000256" key="4">
    <source>
        <dbReference type="ARBA" id="ARBA00022989"/>
    </source>
</evidence>
<organism evidence="7 8">
    <name type="scientific">Komagataeibacter medellinensis (strain NBRC 3288 / BCRC 11682 / LMG 1693 / Kondo 51)</name>
    <name type="common">Gluconacetobacter medellinensis</name>
    <dbReference type="NCBI Taxonomy" id="634177"/>
    <lineage>
        <taxon>Bacteria</taxon>
        <taxon>Pseudomonadati</taxon>
        <taxon>Pseudomonadota</taxon>
        <taxon>Alphaproteobacteria</taxon>
        <taxon>Acetobacterales</taxon>
        <taxon>Acetobacteraceae</taxon>
        <taxon>Komagataeibacter</taxon>
    </lineage>
</organism>
<evidence type="ECO:0000313" key="7">
    <source>
        <dbReference type="EMBL" id="BAK83020.1"/>
    </source>
</evidence>
<dbReference type="EMBL" id="AP012159">
    <property type="protein sequence ID" value="BAK83020.1"/>
    <property type="molecule type" value="Genomic_DNA"/>
</dbReference>
<dbReference type="GO" id="GO:0015171">
    <property type="term" value="F:amino acid transmembrane transporter activity"/>
    <property type="evidence" value="ECO:0007669"/>
    <property type="project" value="TreeGrafter"/>
</dbReference>
<proteinExistence type="predicted"/>
<feature type="transmembrane region" description="Helical" evidence="6">
    <location>
        <begin position="199"/>
        <end position="219"/>
    </location>
</feature>
<feature type="transmembrane region" description="Helical" evidence="6">
    <location>
        <begin position="322"/>
        <end position="346"/>
    </location>
</feature>
<feature type="transmembrane region" description="Helical" evidence="6">
    <location>
        <begin position="278"/>
        <end position="302"/>
    </location>
</feature>
<gene>
    <name evidence="7" type="ordered locus">GLX_06080</name>
</gene>
<accession>G2I4H3</accession>
<feature type="transmembrane region" description="Helical" evidence="6">
    <location>
        <begin position="65"/>
        <end position="85"/>
    </location>
</feature>
<evidence type="ECO:0000256" key="1">
    <source>
        <dbReference type="ARBA" id="ARBA00004141"/>
    </source>
</evidence>
<dbReference type="PATRIC" id="fig|634177.7.peg.716"/>
<dbReference type="PANTHER" id="PTHR43243">
    <property type="entry name" value="INNER MEMBRANE TRANSPORTER YGJI-RELATED"/>
    <property type="match status" value="1"/>
</dbReference>
<evidence type="ECO:0000256" key="5">
    <source>
        <dbReference type="ARBA" id="ARBA00023136"/>
    </source>
</evidence>
<dbReference type="RefSeq" id="WP_014104592.1">
    <property type="nucleotide sequence ID" value="NC_016027.1"/>
</dbReference>
<dbReference type="KEGG" id="gxy:GLX_06080"/>
<dbReference type="eggNOG" id="COG0531">
    <property type="taxonomic scope" value="Bacteria"/>
</dbReference>
<feature type="transmembrane region" description="Helical" evidence="6">
    <location>
        <begin position="432"/>
        <end position="451"/>
    </location>
</feature>
<keyword evidence="5 6" id="KW-0472">Membrane</keyword>
<dbReference type="PANTHER" id="PTHR43243:SF4">
    <property type="entry name" value="CATIONIC AMINO ACID TRANSPORTER 4"/>
    <property type="match status" value="1"/>
</dbReference>
<comment type="subcellular location">
    <subcellularLocation>
        <location evidence="1">Membrane</location>
        <topology evidence="1">Multi-pass membrane protein</topology>
    </subcellularLocation>
</comment>